<evidence type="ECO:0000256" key="16">
    <source>
        <dbReference type="ARBA" id="ARBA00042156"/>
    </source>
</evidence>
<evidence type="ECO:0000256" key="14">
    <source>
        <dbReference type="ARBA" id="ARBA00038000"/>
    </source>
</evidence>
<dbReference type="Proteomes" id="UP000316476">
    <property type="component" value="Unassembled WGS sequence"/>
</dbReference>
<evidence type="ECO:0000256" key="5">
    <source>
        <dbReference type="ARBA" id="ARBA00022741"/>
    </source>
</evidence>
<evidence type="ECO:0000256" key="10">
    <source>
        <dbReference type="ARBA" id="ARBA00022840"/>
    </source>
</evidence>
<comment type="similarity">
    <text evidence="14">Belongs to the ABC transporter superfamily. UvrA family.</text>
</comment>
<name>A0A5C6FP78_9PLAN</name>
<dbReference type="GO" id="GO:0005524">
    <property type="term" value="F:ATP binding"/>
    <property type="evidence" value="ECO:0007669"/>
    <property type="project" value="UniProtKB-KW"/>
</dbReference>
<evidence type="ECO:0000256" key="3">
    <source>
        <dbReference type="ARBA" id="ARBA00022723"/>
    </source>
</evidence>
<dbReference type="PANTHER" id="PTHR43152:SF3">
    <property type="entry name" value="UVRABC SYSTEM PROTEIN A"/>
    <property type="match status" value="1"/>
</dbReference>
<keyword evidence="7" id="KW-0228">DNA excision</keyword>
<feature type="compositionally biased region" description="Basic residues" evidence="17">
    <location>
        <begin position="48"/>
        <end position="65"/>
    </location>
</feature>
<evidence type="ECO:0000256" key="4">
    <source>
        <dbReference type="ARBA" id="ARBA00022737"/>
    </source>
</evidence>
<dbReference type="EMBL" id="SJPZ01000002">
    <property type="protein sequence ID" value="TWU62438.1"/>
    <property type="molecule type" value="Genomic_DNA"/>
</dbReference>
<evidence type="ECO:0000256" key="2">
    <source>
        <dbReference type="ARBA" id="ARBA00022490"/>
    </source>
</evidence>
<evidence type="ECO:0000256" key="7">
    <source>
        <dbReference type="ARBA" id="ARBA00022769"/>
    </source>
</evidence>
<evidence type="ECO:0000256" key="13">
    <source>
        <dbReference type="ARBA" id="ARBA00023204"/>
    </source>
</evidence>
<dbReference type="Gene3D" id="1.20.1580.10">
    <property type="entry name" value="ABC transporter ATPase like domain"/>
    <property type="match status" value="3"/>
</dbReference>
<dbReference type="InterPro" id="IPR003439">
    <property type="entry name" value="ABC_transporter-like_ATP-bd"/>
</dbReference>
<reference evidence="19 20" key="1">
    <citation type="submission" date="2019-02" db="EMBL/GenBank/DDBJ databases">
        <title>Deep-cultivation of Planctomycetes and their phenomic and genomic characterization uncovers novel biology.</title>
        <authorList>
            <person name="Wiegand S."/>
            <person name="Jogler M."/>
            <person name="Boedeker C."/>
            <person name="Pinto D."/>
            <person name="Vollmers J."/>
            <person name="Rivas-Marin E."/>
            <person name="Kohn T."/>
            <person name="Peeters S.H."/>
            <person name="Heuer A."/>
            <person name="Rast P."/>
            <person name="Oberbeckmann S."/>
            <person name="Bunk B."/>
            <person name="Jeske O."/>
            <person name="Meyerdierks A."/>
            <person name="Storesund J.E."/>
            <person name="Kallscheuer N."/>
            <person name="Luecker S."/>
            <person name="Lage O.M."/>
            <person name="Pohl T."/>
            <person name="Merkel B.J."/>
            <person name="Hornburger P."/>
            <person name="Mueller R.-W."/>
            <person name="Bruemmer F."/>
            <person name="Labrenz M."/>
            <person name="Spormann A.M."/>
            <person name="Op Den Camp H."/>
            <person name="Overmann J."/>
            <person name="Amann R."/>
            <person name="Jetten M.S.M."/>
            <person name="Mascher T."/>
            <person name="Medema M.H."/>
            <person name="Devos D.P."/>
            <person name="Kaster A.-K."/>
            <person name="Ovreas L."/>
            <person name="Rohde M."/>
            <person name="Galperin M.Y."/>
            <person name="Jogler C."/>
        </authorList>
    </citation>
    <scope>NUCLEOTIDE SEQUENCE [LARGE SCALE GENOMIC DNA]</scope>
    <source>
        <strain evidence="19 20">V7</strain>
    </source>
</reference>
<keyword evidence="9" id="KW-0862">Zinc</keyword>
<proteinExistence type="inferred from homology"/>
<dbReference type="GO" id="GO:0009380">
    <property type="term" value="C:excinuclease repair complex"/>
    <property type="evidence" value="ECO:0007669"/>
    <property type="project" value="InterPro"/>
</dbReference>
<evidence type="ECO:0000256" key="6">
    <source>
        <dbReference type="ARBA" id="ARBA00022763"/>
    </source>
</evidence>
<dbReference type="CDD" id="cd11671">
    <property type="entry name" value="TAZ1_RBM"/>
    <property type="match status" value="1"/>
</dbReference>
<evidence type="ECO:0000256" key="12">
    <source>
        <dbReference type="ARBA" id="ARBA00023125"/>
    </source>
</evidence>
<dbReference type="InterPro" id="IPR027417">
    <property type="entry name" value="P-loop_NTPase"/>
</dbReference>
<dbReference type="GO" id="GO:0006289">
    <property type="term" value="P:nucleotide-excision repair"/>
    <property type="evidence" value="ECO:0007669"/>
    <property type="project" value="InterPro"/>
</dbReference>
<keyword evidence="4" id="KW-0677">Repeat</keyword>
<evidence type="ECO:0000259" key="18">
    <source>
        <dbReference type="PROSITE" id="PS50893"/>
    </source>
</evidence>
<dbReference type="Gene3D" id="3.40.50.300">
    <property type="entry name" value="P-loop containing nucleotide triphosphate hydrolases"/>
    <property type="match status" value="3"/>
</dbReference>
<evidence type="ECO:0000256" key="15">
    <source>
        <dbReference type="ARBA" id="ARBA00039316"/>
    </source>
</evidence>
<dbReference type="NCBIfam" id="TIGR00630">
    <property type="entry name" value="uvra"/>
    <property type="match status" value="1"/>
</dbReference>
<keyword evidence="8" id="KW-0863">Zinc-finger</keyword>
<dbReference type="Gene3D" id="3.30.190.20">
    <property type="match status" value="1"/>
</dbReference>
<dbReference type="InterPro" id="IPR017871">
    <property type="entry name" value="ABC_transporter-like_CS"/>
</dbReference>
<sequence>MHAQATHCHKIRSSSSTCRPFASFPLSLRPALPKSKSSAPAKPTPRSSNRRRTGARKSSGRKPRSKSAGPAKTNAIRIRGARVHNLRSIDVDLPHHAITVITGVSGSGKSSLAFDTLFAEGQRQYIDSLSAYSRQFLDQIPRPDLDSIDGLAPTLSIDQKAGTTGSRSTVATITEIYDYLRLLFARIGVAHCVQCGSAVSQLSPDAILKRLADRPDGTRMMLLSPMVRGRKGAHRDVFEAIQKAGLVRARVDGEVHPIDEVPSLSVRKDHTIEAVVDRLVIREGIESRLHDSVELSLRLGNGSLVALTENESKSWDEELFNTSMSCTGCGTSFAEIEPRTFSFNSPYGACPTCDGLGEIVVREGKRSDATRITAICPECDGARIGPVGRGVKIADLNIAELTAMPLDQSLDWFGKLHQRLAGHGDETLEQKIAHPIVDEVQRRIGFLQNVGVDYLTLDRRGDTLSGGELQRVRLATSIGSGLVGVCYVLDEPSIGLHPADHGRLIDAIIQLRDQGNTIVIVEHDEATIRGADHLIDIGPGAGTAGGELIASGTPDAVSRDPKSLTGAYLRGDSRIPIPTTRRDCGQAKQLVLHKAATHNLKDVTVSIPLGCLVGISGVSGSGKSSLINDTLYPAVAQALGLVTDPPGPYQRLEGAEAIDKLIAIDQAPIGRSPRSCPATYSGVMDELRKVFATTRQAKSLGFAANRFSFNSSAGRCDLCGGLGMEKIEMNFLSDLYVTCSRCAGKRFNRQTLQVRFKGHNIADVLDLTIDQAAELFENIPKPYRQLRSLQDVGLGYLHLGQSSTTLSGGEAQRIKLGTELSRPATGQTLYVMDEPTTGLHFDDVARLVGVMQRLVDAGNTVLVIEHQFDLLAACDHIIDLGPTGGLGGGNIVATGTPESIAEDTNTPSGAAMAHALESAGR</sequence>
<evidence type="ECO:0000256" key="8">
    <source>
        <dbReference type="ARBA" id="ARBA00022771"/>
    </source>
</evidence>
<comment type="caution">
    <text evidence="19">The sequence shown here is derived from an EMBL/GenBank/DDBJ whole genome shotgun (WGS) entry which is preliminary data.</text>
</comment>
<keyword evidence="10" id="KW-0067">ATP-binding</keyword>
<evidence type="ECO:0000256" key="17">
    <source>
        <dbReference type="SAM" id="MobiDB-lite"/>
    </source>
</evidence>
<dbReference type="AlphaFoldDB" id="A0A5C6FP78"/>
<evidence type="ECO:0000313" key="19">
    <source>
        <dbReference type="EMBL" id="TWU62438.1"/>
    </source>
</evidence>
<feature type="region of interest" description="Disordered" evidence="17">
    <location>
        <begin position="27"/>
        <end position="75"/>
    </location>
</feature>
<dbReference type="InterPro" id="IPR041102">
    <property type="entry name" value="UvrA_inter"/>
</dbReference>
<gene>
    <name evidence="19" type="primary">uvrA_3</name>
    <name evidence="19" type="ORF">V7x_41730</name>
</gene>
<keyword evidence="3" id="KW-0479">Metal-binding</keyword>
<dbReference type="Pfam" id="PF17760">
    <property type="entry name" value="UvrA_inter"/>
    <property type="match status" value="1"/>
</dbReference>
<evidence type="ECO:0000256" key="9">
    <source>
        <dbReference type="ARBA" id="ARBA00022833"/>
    </source>
</evidence>
<comment type="subcellular location">
    <subcellularLocation>
        <location evidence="1">Cytoplasm</location>
    </subcellularLocation>
</comment>
<dbReference type="OrthoDB" id="9809851at2"/>
<dbReference type="InterPro" id="IPR004602">
    <property type="entry name" value="UvrA"/>
</dbReference>
<keyword evidence="12" id="KW-0238">DNA-binding</keyword>
<dbReference type="GO" id="GO:0008270">
    <property type="term" value="F:zinc ion binding"/>
    <property type="evidence" value="ECO:0007669"/>
    <property type="project" value="UniProtKB-KW"/>
</dbReference>
<protein>
    <recommendedName>
        <fullName evidence="15">UvrABC system protein A</fullName>
    </recommendedName>
    <alternativeName>
        <fullName evidence="16">Excinuclease ABC subunit A</fullName>
    </alternativeName>
</protein>
<feature type="domain" description="ABC transporter" evidence="18">
    <location>
        <begin position="585"/>
        <end position="913"/>
    </location>
</feature>
<keyword evidence="5" id="KW-0547">Nucleotide-binding</keyword>
<keyword evidence="2" id="KW-0963">Cytoplasm</keyword>
<dbReference type="GO" id="GO:0005737">
    <property type="term" value="C:cytoplasm"/>
    <property type="evidence" value="ECO:0007669"/>
    <property type="project" value="UniProtKB-SubCell"/>
</dbReference>
<keyword evidence="6" id="KW-0227">DNA damage</keyword>
<dbReference type="PROSITE" id="PS00211">
    <property type="entry name" value="ABC_TRANSPORTER_1"/>
    <property type="match status" value="2"/>
</dbReference>
<dbReference type="SUPFAM" id="SSF52540">
    <property type="entry name" value="P-loop containing nucleoside triphosphate hydrolases"/>
    <property type="match status" value="2"/>
</dbReference>
<organism evidence="19 20">
    <name type="scientific">Crateriforma conspicua</name>
    <dbReference type="NCBI Taxonomy" id="2527996"/>
    <lineage>
        <taxon>Bacteria</taxon>
        <taxon>Pseudomonadati</taxon>
        <taxon>Planctomycetota</taxon>
        <taxon>Planctomycetia</taxon>
        <taxon>Planctomycetales</taxon>
        <taxon>Planctomycetaceae</taxon>
        <taxon>Crateriforma</taxon>
    </lineage>
</organism>
<dbReference type="GO" id="GO:0004518">
    <property type="term" value="F:nuclease activity"/>
    <property type="evidence" value="ECO:0007669"/>
    <property type="project" value="UniProtKB-KW"/>
</dbReference>
<dbReference type="GO" id="GO:0016887">
    <property type="term" value="F:ATP hydrolysis activity"/>
    <property type="evidence" value="ECO:0007669"/>
    <property type="project" value="InterPro"/>
</dbReference>
<dbReference type="PANTHER" id="PTHR43152">
    <property type="entry name" value="UVRABC SYSTEM PROTEIN A"/>
    <property type="match status" value="1"/>
</dbReference>
<evidence type="ECO:0000256" key="11">
    <source>
        <dbReference type="ARBA" id="ARBA00022881"/>
    </source>
</evidence>
<dbReference type="GO" id="GO:0003677">
    <property type="term" value="F:DNA binding"/>
    <property type="evidence" value="ECO:0007669"/>
    <property type="project" value="UniProtKB-KW"/>
</dbReference>
<evidence type="ECO:0000313" key="20">
    <source>
        <dbReference type="Proteomes" id="UP000316476"/>
    </source>
</evidence>
<keyword evidence="11" id="KW-0267">Excision nuclease</keyword>
<accession>A0A5C6FP78</accession>
<keyword evidence="13" id="KW-0234">DNA repair</keyword>
<dbReference type="PROSITE" id="PS50893">
    <property type="entry name" value="ABC_TRANSPORTER_2"/>
    <property type="match status" value="1"/>
</dbReference>
<evidence type="ECO:0000256" key="1">
    <source>
        <dbReference type="ARBA" id="ARBA00004496"/>
    </source>
</evidence>